<comment type="caution">
    <text evidence="1">The sequence shown here is derived from an EMBL/GenBank/DDBJ whole genome shotgun (WGS) entry which is preliminary data.</text>
</comment>
<dbReference type="EMBL" id="JZRB01000003">
    <property type="protein sequence ID" value="KJV36978.1"/>
    <property type="molecule type" value="Genomic_DNA"/>
</dbReference>
<reference evidence="1 2" key="1">
    <citation type="submission" date="2015-03" db="EMBL/GenBank/DDBJ databases">
        <title>Draft genome sequence of Luteibacter yeojuensis strain SU11.</title>
        <authorList>
            <person name="Sulaiman J."/>
            <person name="Priya K."/>
            <person name="Chan K.-G."/>
        </authorList>
    </citation>
    <scope>NUCLEOTIDE SEQUENCE [LARGE SCALE GENOMIC DNA]</scope>
    <source>
        <strain evidence="1 2">SU11</strain>
    </source>
</reference>
<dbReference type="Proteomes" id="UP000033651">
    <property type="component" value="Unassembled WGS sequence"/>
</dbReference>
<dbReference type="SUPFAM" id="SSF158668">
    <property type="entry name" value="MtlR-like"/>
    <property type="match status" value="1"/>
</dbReference>
<accession>A0A0F3L0H4</accession>
<sequence>MSDWIDKDIASMEMSDAEKNGLQFFRNFEKAIAKRRVETFVSGASWDPEVIPSFEQFATLMVEEEERSLPVIACAYADDLLKDMFLRELPRHVPGGPKDLVTGYGPLANFSSRVKLAFAFGWGSEDVLGELDLLRKLRNDISHKWRTSEFEAKLVDLVENRQSPIEAMLDDAKHFPNGLGELTRQQRLRVRLIWLLGRLTYECQLWVPALKASLRPFQVLYSGAPPKLLEAMSSLAISSTKRIQAGH</sequence>
<dbReference type="Gene3D" id="1.20.120.330">
    <property type="entry name" value="Nucleotidyltransferases domain 2"/>
    <property type="match status" value="1"/>
</dbReference>
<dbReference type="PATRIC" id="fig|345309.4.peg.2258"/>
<organism evidence="1 2">
    <name type="scientific">Luteibacter yeojuensis</name>
    <dbReference type="NCBI Taxonomy" id="345309"/>
    <lineage>
        <taxon>Bacteria</taxon>
        <taxon>Pseudomonadati</taxon>
        <taxon>Pseudomonadota</taxon>
        <taxon>Gammaproteobacteria</taxon>
        <taxon>Lysobacterales</taxon>
        <taxon>Rhodanobacteraceae</taxon>
        <taxon>Luteibacter</taxon>
    </lineage>
</organism>
<name>A0A0F3L0H4_9GAMM</name>
<gene>
    <name evidence="1" type="ORF">VI08_01945</name>
</gene>
<dbReference type="InterPro" id="IPR038026">
    <property type="entry name" value="MtlR-like_sf"/>
</dbReference>
<proteinExistence type="predicted"/>
<dbReference type="OrthoDB" id="9814134at2"/>
<keyword evidence="2" id="KW-1185">Reference proteome</keyword>
<protein>
    <submittedName>
        <fullName evidence="1">Uncharacterized protein</fullName>
    </submittedName>
</protein>
<evidence type="ECO:0000313" key="1">
    <source>
        <dbReference type="EMBL" id="KJV36978.1"/>
    </source>
</evidence>
<evidence type="ECO:0000313" key="2">
    <source>
        <dbReference type="Proteomes" id="UP000033651"/>
    </source>
</evidence>
<dbReference type="AlphaFoldDB" id="A0A0F3L0H4"/>
<dbReference type="RefSeq" id="WP_045827851.1">
    <property type="nucleotide sequence ID" value="NZ_JZRB01000003.1"/>
</dbReference>